<dbReference type="GO" id="GO:0016020">
    <property type="term" value="C:membrane"/>
    <property type="evidence" value="ECO:0007669"/>
    <property type="project" value="UniProtKB-SubCell"/>
</dbReference>
<evidence type="ECO:0000256" key="3">
    <source>
        <dbReference type="ARBA" id="ARBA00022989"/>
    </source>
</evidence>
<feature type="transmembrane region" description="Helical" evidence="5">
    <location>
        <begin position="184"/>
        <end position="206"/>
    </location>
</feature>
<feature type="transmembrane region" description="Helical" evidence="5">
    <location>
        <begin position="394"/>
        <end position="415"/>
    </location>
</feature>
<dbReference type="Proteomes" id="UP000285301">
    <property type="component" value="Unassembled WGS sequence"/>
</dbReference>
<evidence type="ECO:0000259" key="6">
    <source>
        <dbReference type="PROSITE" id="PS50850"/>
    </source>
</evidence>
<dbReference type="GO" id="GO:0015232">
    <property type="term" value="F:heme transmembrane transporter activity"/>
    <property type="evidence" value="ECO:0007669"/>
    <property type="project" value="TreeGrafter"/>
</dbReference>
<keyword evidence="8" id="KW-1185">Reference proteome</keyword>
<keyword evidence="3 5" id="KW-1133">Transmembrane helix</keyword>
<evidence type="ECO:0000313" key="8">
    <source>
        <dbReference type="Proteomes" id="UP000285301"/>
    </source>
</evidence>
<organism evidence="7 8">
    <name type="scientific">Dinothrombium tinctorium</name>
    <dbReference type="NCBI Taxonomy" id="1965070"/>
    <lineage>
        <taxon>Eukaryota</taxon>
        <taxon>Metazoa</taxon>
        <taxon>Ecdysozoa</taxon>
        <taxon>Arthropoda</taxon>
        <taxon>Chelicerata</taxon>
        <taxon>Arachnida</taxon>
        <taxon>Acari</taxon>
        <taxon>Acariformes</taxon>
        <taxon>Trombidiformes</taxon>
        <taxon>Prostigmata</taxon>
        <taxon>Anystina</taxon>
        <taxon>Parasitengona</taxon>
        <taxon>Trombidioidea</taxon>
        <taxon>Trombidiidae</taxon>
        <taxon>Dinothrombium</taxon>
    </lineage>
</organism>
<feature type="domain" description="Major facilitator superfamily (MFS) profile" evidence="6">
    <location>
        <begin position="21"/>
        <end position="420"/>
    </location>
</feature>
<dbReference type="EMBL" id="NCKU01008032">
    <property type="protein sequence ID" value="RWS02197.1"/>
    <property type="molecule type" value="Genomic_DNA"/>
</dbReference>
<dbReference type="Gene3D" id="1.20.1250.20">
    <property type="entry name" value="MFS general substrate transporter like domains"/>
    <property type="match status" value="2"/>
</dbReference>
<dbReference type="AlphaFoldDB" id="A0A443QGR0"/>
<dbReference type="SUPFAM" id="SSF103473">
    <property type="entry name" value="MFS general substrate transporter"/>
    <property type="match status" value="1"/>
</dbReference>
<sequence>MAKHDDSFDNESPYKVYNRRYLILILYCPLMILTSFQLLEYTSITNVIAKYYNVNAVAVYWTNILQNLCTVLFSPIIGKLIEKFGFRKSMIWSTFLVAFGAAIKCCAINRNMFWLLMMGQFFPCFLCTPIYSLSSILGALWFKPTEIAAVISLCNSSSILGMAITFLLPLVFKSDSINETKFKLFSVSLLIMVSQAVIFLLTLLLVAEKPPTSPCRAEETRNKCETPKVADLLRNKNFVILIICSATSAASTQIVSISLNQSILSEFSNGRVVLSTAGVLFLVSGIPGSLLVGVISKIYPKYKILLIITCVFSATSEVLYIVSLWLKSVWLLYLSLIMFGIFANASFVLALDFIFEVSFPFPENLSVTISFAAYSLPDLILVPCVTILSENFGVVYANFVFILLGMLSLILAQFVSEDLRRRKANEMTPLFLN</sequence>
<gene>
    <name evidence="7" type="ORF">B4U79_19143</name>
</gene>
<proteinExistence type="predicted"/>
<dbReference type="GO" id="GO:0020037">
    <property type="term" value="F:heme binding"/>
    <property type="evidence" value="ECO:0007669"/>
    <property type="project" value="TreeGrafter"/>
</dbReference>
<feature type="transmembrane region" description="Helical" evidence="5">
    <location>
        <begin position="367"/>
        <end position="388"/>
    </location>
</feature>
<dbReference type="PROSITE" id="PS50850">
    <property type="entry name" value="MFS"/>
    <property type="match status" value="1"/>
</dbReference>
<comment type="caution">
    <text evidence="7">The sequence shown here is derived from an EMBL/GenBank/DDBJ whole genome shotgun (WGS) entry which is preliminary data.</text>
</comment>
<evidence type="ECO:0000256" key="1">
    <source>
        <dbReference type="ARBA" id="ARBA00004141"/>
    </source>
</evidence>
<dbReference type="InterPro" id="IPR020846">
    <property type="entry name" value="MFS_dom"/>
</dbReference>
<dbReference type="InterPro" id="IPR011701">
    <property type="entry name" value="MFS"/>
</dbReference>
<keyword evidence="7" id="KW-0675">Receptor</keyword>
<keyword evidence="4 5" id="KW-0472">Membrane</keyword>
<keyword evidence="2 5" id="KW-0812">Transmembrane</keyword>
<feature type="transmembrane region" description="Helical" evidence="5">
    <location>
        <begin position="21"/>
        <end position="39"/>
    </location>
</feature>
<feature type="transmembrane region" description="Helical" evidence="5">
    <location>
        <begin position="59"/>
        <end position="78"/>
    </location>
</feature>
<dbReference type="PANTHER" id="PTHR10924">
    <property type="entry name" value="MAJOR FACILITATOR SUPERFAMILY PROTEIN-RELATED"/>
    <property type="match status" value="1"/>
</dbReference>
<dbReference type="GO" id="GO:0097037">
    <property type="term" value="P:heme export"/>
    <property type="evidence" value="ECO:0007669"/>
    <property type="project" value="TreeGrafter"/>
</dbReference>
<comment type="subcellular location">
    <subcellularLocation>
        <location evidence="1">Membrane</location>
        <topology evidence="1">Multi-pass membrane protein</topology>
    </subcellularLocation>
</comment>
<feature type="transmembrane region" description="Helical" evidence="5">
    <location>
        <begin position="304"/>
        <end position="326"/>
    </location>
</feature>
<dbReference type="InterPro" id="IPR036259">
    <property type="entry name" value="MFS_trans_sf"/>
</dbReference>
<name>A0A443QGR0_9ACAR</name>
<evidence type="ECO:0000256" key="5">
    <source>
        <dbReference type="SAM" id="Phobius"/>
    </source>
</evidence>
<feature type="transmembrane region" description="Helical" evidence="5">
    <location>
        <begin position="272"/>
        <end position="292"/>
    </location>
</feature>
<protein>
    <submittedName>
        <fullName evidence="7">Feline leukemia virus subgroup C receptor-related protein 2-like isoform X3</fullName>
    </submittedName>
</protein>
<evidence type="ECO:0000256" key="4">
    <source>
        <dbReference type="ARBA" id="ARBA00023136"/>
    </source>
</evidence>
<feature type="transmembrane region" description="Helical" evidence="5">
    <location>
        <begin position="149"/>
        <end position="172"/>
    </location>
</feature>
<dbReference type="InterPro" id="IPR049680">
    <property type="entry name" value="FLVCR1-2_SLC49-like"/>
</dbReference>
<feature type="transmembrane region" description="Helical" evidence="5">
    <location>
        <begin position="120"/>
        <end position="142"/>
    </location>
</feature>
<feature type="transmembrane region" description="Helical" evidence="5">
    <location>
        <begin position="332"/>
        <end position="355"/>
    </location>
</feature>
<dbReference type="PANTHER" id="PTHR10924:SF4">
    <property type="entry name" value="GH15861P"/>
    <property type="match status" value="1"/>
</dbReference>
<feature type="transmembrane region" description="Helical" evidence="5">
    <location>
        <begin position="238"/>
        <end position="260"/>
    </location>
</feature>
<accession>A0A443QGR0</accession>
<evidence type="ECO:0000256" key="2">
    <source>
        <dbReference type="ARBA" id="ARBA00022692"/>
    </source>
</evidence>
<dbReference type="OrthoDB" id="6751378at2759"/>
<evidence type="ECO:0000313" key="7">
    <source>
        <dbReference type="EMBL" id="RWS02197.1"/>
    </source>
</evidence>
<dbReference type="Pfam" id="PF07690">
    <property type="entry name" value="MFS_1"/>
    <property type="match status" value="1"/>
</dbReference>
<reference evidence="7 8" key="1">
    <citation type="journal article" date="2018" name="Gigascience">
        <title>Genomes of trombidid mites reveal novel predicted allergens and laterally-transferred genes associated with secondary metabolism.</title>
        <authorList>
            <person name="Dong X."/>
            <person name="Chaisiri K."/>
            <person name="Xia D."/>
            <person name="Armstrong S.D."/>
            <person name="Fang Y."/>
            <person name="Donnelly M.J."/>
            <person name="Kadowaki T."/>
            <person name="McGarry J.W."/>
            <person name="Darby A.C."/>
            <person name="Makepeace B.L."/>
        </authorList>
    </citation>
    <scope>NUCLEOTIDE SEQUENCE [LARGE SCALE GENOMIC DNA]</scope>
    <source>
        <strain evidence="7">UoL-WK</strain>
    </source>
</reference>